<dbReference type="Proteomes" id="UP000095286">
    <property type="component" value="Unplaced"/>
</dbReference>
<protein>
    <submittedName>
        <fullName evidence="2">PDZ domain-containing protein</fullName>
    </submittedName>
</protein>
<organism evidence="1 2">
    <name type="scientific">Rhabditophanes sp. KR3021</name>
    <dbReference type="NCBI Taxonomy" id="114890"/>
    <lineage>
        <taxon>Eukaryota</taxon>
        <taxon>Metazoa</taxon>
        <taxon>Ecdysozoa</taxon>
        <taxon>Nematoda</taxon>
        <taxon>Chromadorea</taxon>
        <taxon>Rhabditida</taxon>
        <taxon>Tylenchina</taxon>
        <taxon>Panagrolaimomorpha</taxon>
        <taxon>Strongyloidoidea</taxon>
        <taxon>Alloionematidae</taxon>
        <taxon>Rhabditophanes</taxon>
    </lineage>
</organism>
<proteinExistence type="predicted"/>
<sequence length="740" mass="84673">MSKYKNTSNLDVVHSGLVLISDGKGRGKLSKLLLTKEQLYIQVPVDPNNETALINTHNQQSPTTENTEPNVRVITVRKKGTVLGISIKGGVDEMASLPIVISKIMANTPADECMQLFIGDVILEINGVSLEQKSHDEAVRMLRESETSVTLTVKNCPQIAPILKQACGKAFHSTNDIFSEPMPFKSVLKSSISTNDIKTYTNSRPNINEPFLENEAKDGFKTICKLPLPMAIISRYLWGTDKIRNNAFELRTVDGKTSNIIHCEDRKALDQWVKQIQTHINNLNHKSTKISNKFLHTSEKILYIGWLDEIMPETFCDDVQIRWCNRFVILKGTDFCVFDSPPLNSEDLNKCLFLYKTTETAFKTAVPKRDRRDHVLAIDTACGSSHYFSFNSYAQFQQFENAYYDAVYKSIKAMQCKTFACSHLGRPSGLVIDYQQGISLYDIPTKQYIWSFKFHELDSSSDDGKMRLHMVFKNMRGENGPCLETKNIECDQVMNLVINKIVTNSSSIFDIDIDYPSDDDFIHLPETEKGEAVCIEQFEEVPIKPLIAERAQQIESIFSLFIFDNLLPFYQGYDEFNRLDNKVKEVEVLALPYKYQFKNTEHKVILIGNIKSINIFTSLRALIRQEKNISLVIRDLINDPNCLVLELLDLIGCYKKIKFHYSSKHEFETVYKRCVNHKSTEIEPTRCLEDFNHKTYVTDNEDCSNLTEDHSYAHLASDIRQNTLEKIKAIAKNNELFFSS</sequence>
<evidence type="ECO:0000313" key="2">
    <source>
        <dbReference type="WBParaSite" id="RSKR_0000615900.1"/>
    </source>
</evidence>
<accession>A0AC35TZU1</accession>
<name>A0AC35TZU1_9BILA</name>
<reference evidence="2" key="1">
    <citation type="submission" date="2016-11" db="UniProtKB">
        <authorList>
            <consortium name="WormBaseParasite"/>
        </authorList>
    </citation>
    <scope>IDENTIFICATION</scope>
    <source>
        <strain evidence="2">KR3021</strain>
    </source>
</reference>
<evidence type="ECO:0000313" key="1">
    <source>
        <dbReference type="Proteomes" id="UP000095286"/>
    </source>
</evidence>
<dbReference type="WBParaSite" id="RSKR_0000615900.1">
    <property type="protein sequence ID" value="RSKR_0000615900.1"/>
    <property type="gene ID" value="RSKR_0000615900"/>
</dbReference>